<name>A0A8J5CSC0_CHIOP</name>
<reference evidence="2" key="1">
    <citation type="submission" date="2020-07" db="EMBL/GenBank/DDBJ databases">
        <title>The High-quality genome of the commercially important snow crab, Chionoecetes opilio.</title>
        <authorList>
            <person name="Jeong J.-H."/>
            <person name="Ryu S."/>
        </authorList>
    </citation>
    <scope>NUCLEOTIDE SEQUENCE</scope>
    <source>
        <strain evidence="2">MADBK_172401_WGS</strain>
        <tissue evidence="2">Digestive gland</tissue>
    </source>
</reference>
<feature type="compositionally biased region" description="Basic residues" evidence="1">
    <location>
        <begin position="216"/>
        <end position="226"/>
    </location>
</feature>
<gene>
    <name evidence="2" type="ORF">GWK47_000810</name>
</gene>
<organism evidence="2 3">
    <name type="scientific">Chionoecetes opilio</name>
    <name type="common">Atlantic snow crab</name>
    <name type="synonym">Cancer opilio</name>
    <dbReference type="NCBI Taxonomy" id="41210"/>
    <lineage>
        <taxon>Eukaryota</taxon>
        <taxon>Metazoa</taxon>
        <taxon>Ecdysozoa</taxon>
        <taxon>Arthropoda</taxon>
        <taxon>Crustacea</taxon>
        <taxon>Multicrustacea</taxon>
        <taxon>Malacostraca</taxon>
        <taxon>Eumalacostraca</taxon>
        <taxon>Eucarida</taxon>
        <taxon>Decapoda</taxon>
        <taxon>Pleocyemata</taxon>
        <taxon>Brachyura</taxon>
        <taxon>Eubrachyura</taxon>
        <taxon>Majoidea</taxon>
        <taxon>Majidae</taxon>
        <taxon>Chionoecetes</taxon>
    </lineage>
</organism>
<dbReference type="Proteomes" id="UP000770661">
    <property type="component" value="Unassembled WGS sequence"/>
</dbReference>
<dbReference type="AlphaFoldDB" id="A0A8J5CSC0"/>
<feature type="region of interest" description="Disordered" evidence="1">
    <location>
        <begin position="191"/>
        <end position="226"/>
    </location>
</feature>
<protein>
    <submittedName>
        <fullName evidence="2">Uncharacterized protein</fullName>
    </submittedName>
</protein>
<evidence type="ECO:0000313" key="3">
    <source>
        <dbReference type="Proteomes" id="UP000770661"/>
    </source>
</evidence>
<dbReference type="EMBL" id="JACEEZ010016781">
    <property type="protein sequence ID" value="KAG0718022.1"/>
    <property type="molecule type" value="Genomic_DNA"/>
</dbReference>
<proteinExistence type="predicted"/>
<keyword evidence="3" id="KW-1185">Reference proteome</keyword>
<comment type="caution">
    <text evidence="2">The sequence shown here is derived from an EMBL/GenBank/DDBJ whole genome shotgun (WGS) entry which is preliminary data.</text>
</comment>
<sequence length="226" mass="24872">MARRAAICAAEQQYRQLVQTSRQAVWHKQAPKNNEPLRPAQQLSRAEEVVLHRLRLGYNGSDSASARKSAAASYGSFKKNLHLLLEVARAAPPPMNTKEAGVTHAPPTCDLTVAAATAAGYALIYYWVYVSEGKAWRQGPTTKGGVVVKSYEEAIKSPPITLMLHHHYLPSHSSAPPFTLTRPGETTFTIPQQNYHTIAPQSPQPPQQTPGSDRSKSRRPHRVRPG</sequence>
<evidence type="ECO:0000313" key="2">
    <source>
        <dbReference type="EMBL" id="KAG0718022.1"/>
    </source>
</evidence>
<dbReference type="OrthoDB" id="6369833at2759"/>
<evidence type="ECO:0000256" key="1">
    <source>
        <dbReference type="SAM" id="MobiDB-lite"/>
    </source>
</evidence>
<accession>A0A8J5CSC0</accession>